<keyword evidence="4" id="KW-0804">Transcription</keyword>
<dbReference type="InterPro" id="IPR054502">
    <property type="entry name" value="bHLH-TF_ACT-like_plant"/>
</dbReference>
<keyword evidence="5" id="KW-0539">Nucleus</keyword>
<comment type="subcellular location">
    <subcellularLocation>
        <location evidence="1">Nucleus</location>
    </subcellularLocation>
</comment>
<dbReference type="Gene3D" id="4.10.280.10">
    <property type="entry name" value="Helix-loop-helix DNA-binding domain"/>
    <property type="match status" value="1"/>
</dbReference>
<dbReference type="Pfam" id="PF22754">
    <property type="entry name" value="bHLH-TF_ACT-like_plant"/>
    <property type="match status" value="1"/>
</dbReference>
<dbReference type="PANTHER" id="PTHR11969">
    <property type="entry name" value="MAX DIMERIZATION, MAD"/>
    <property type="match status" value="1"/>
</dbReference>
<evidence type="ECO:0000256" key="2">
    <source>
        <dbReference type="ARBA" id="ARBA00023015"/>
    </source>
</evidence>
<dbReference type="Proteomes" id="UP000593562">
    <property type="component" value="Unassembled WGS sequence"/>
</dbReference>
<evidence type="ECO:0000256" key="1">
    <source>
        <dbReference type="ARBA" id="ARBA00004123"/>
    </source>
</evidence>
<dbReference type="PROSITE" id="PS50888">
    <property type="entry name" value="BHLH"/>
    <property type="match status" value="1"/>
</dbReference>
<sequence length="302" mass="34390">MALEAVVFQQDWFTHNSNQDLYNFLENNWSNHITGLENEEDEEEKASSYDFLDNQTDNWNSSISDFNNLQLSNNNAASDFNTPSGDTSTDIMTTDTIRPKRRRSKSRKNKQEIENQRMTHIAVERNRRKQMNEYLSVIRSLMPESYAQRGDQASIIGGAINYVKELEQRIRLIDVHKEIKAAKSAATAADDDSANNSQTFSEFFTFPQYSKSNVADIEVTMVETHAHVKIRSKRRPKLLLKLVSGLQTLCLTVLHLNVTTAQQIVLYSVSVKVEDECKLTSVDEIATAVYELLGRIQANVVC</sequence>
<feature type="domain" description="BHLH" evidence="6">
    <location>
        <begin position="115"/>
        <end position="166"/>
    </location>
</feature>
<name>A0A7J7CZB7_TRIWF</name>
<evidence type="ECO:0000256" key="5">
    <source>
        <dbReference type="ARBA" id="ARBA00023242"/>
    </source>
</evidence>
<evidence type="ECO:0000256" key="4">
    <source>
        <dbReference type="ARBA" id="ARBA00023163"/>
    </source>
</evidence>
<dbReference type="AlphaFoldDB" id="A0A7J7CZB7"/>
<dbReference type="GO" id="GO:0046983">
    <property type="term" value="F:protein dimerization activity"/>
    <property type="evidence" value="ECO:0007669"/>
    <property type="project" value="InterPro"/>
</dbReference>
<evidence type="ECO:0000313" key="8">
    <source>
        <dbReference type="Proteomes" id="UP000593562"/>
    </source>
</evidence>
<dbReference type="SMART" id="SM00353">
    <property type="entry name" value="HLH"/>
    <property type="match status" value="1"/>
</dbReference>
<evidence type="ECO:0000259" key="6">
    <source>
        <dbReference type="PROSITE" id="PS50888"/>
    </source>
</evidence>
<dbReference type="SUPFAM" id="SSF47459">
    <property type="entry name" value="HLH, helix-loop-helix DNA-binding domain"/>
    <property type="match status" value="1"/>
</dbReference>
<keyword evidence="2" id="KW-0805">Transcription regulation</keyword>
<keyword evidence="8" id="KW-1185">Reference proteome</keyword>
<evidence type="ECO:0000313" key="7">
    <source>
        <dbReference type="EMBL" id="KAF5739434.1"/>
    </source>
</evidence>
<dbReference type="GO" id="GO:0000978">
    <property type="term" value="F:RNA polymerase II cis-regulatory region sequence-specific DNA binding"/>
    <property type="evidence" value="ECO:0007669"/>
    <property type="project" value="TreeGrafter"/>
</dbReference>
<dbReference type="Pfam" id="PF00010">
    <property type="entry name" value="HLH"/>
    <property type="match status" value="1"/>
</dbReference>
<accession>A0A7J7CZB7</accession>
<organism evidence="7 8">
    <name type="scientific">Tripterygium wilfordii</name>
    <name type="common">Thunder God vine</name>
    <dbReference type="NCBI Taxonomy" id="458696"/>
    <lineage>
        <taxon>Eukaryota</taxon>
        <taxon>Viridiplantae</taxon>
        <taxon>Streptophyta</taxon>
        <taxon>Embryophyta</taxon>
        <taxon>Tracheophyta</taxon>
        <taxon>Spermatophyta</taxon>
        <taxon>Magnoliopsida</taxon>
        <taxon>eudicotyledons</taxon>
        <taxon>Gunneridae</taxon>
        <taxon>Pentapetalae</taxon>
        <taxon>rosids</taxon>
        <taxon>fabids</taxon>
        <taxon>Celastrales</taxon>
        <taxon>Celastraceae</taxon>
        <taxon>Tripterygium</taxon>
    </lineage>
</organism>
<dbReference type="EMBL" id="JAAARO010000012">
    <property type="protein sequence ID" value="KAF5739434.1"/>
    <property type="molecule type" value="Genomic_DNA"/>
</dbReference>
<dbReference type="InterPro" id="IPR036638">
    <property type="entry name" value="HLH_DNA-bd_sf"/>
</dbReference>
<dbReference type="InterPro" id="IPR011598">
    <property type="entry name" value="bHLH_dom"/>
</dbReference>
<dbReference type="PANTHER" id="PTHR11969:SF54">
    <property type="entry name" value="MAD-LIKE PROTEIN 1"/>
    <property type="match status" value="1"/>
</dbReference>
<evidence type="ECO:0000256" key="3">
    <source>
        <dbReference type="ARBA" id="ARBA00023125"/>
    </source>
</evidence>
<keyword evidence="3" id="KW-0238">DNA-binding</keyword>
<proteinExistence type="predicted"/>
<dbReference type="GO" id="GO:0005634">
    <property type="term" value="C:nucleus"/>
    <property type="evidence" value="ECO:0007669"/>
    <property type="project" value="UniProtKB-SubCell"/>
</dbReference>
<dbReference type="GO" id="GO:0000981">
    <property type="term" value="F:DNA-binding transcription factor activity, RNA polymerase II-specific"/>
    <property type="evidence" value="ECO:0007669"/>
    <property type="project" value="TreeGrafter"/>
</dbReference>
<reference evidence="7 8" key="1">
    <citation type="journal article" date="2020" name="Nat. Commun.">
        <title>Genome of Tripterygium wilfordii and identification of cytochrome P450 involved in triptolide biosynthesis.</title>
        <authorList>
            <person name="Tu L."/>
            <person name="Su P."/>
            <person name="Zhang Z."/>
            <person name="Gao L."/>
            <person name="Wang J."/>
            <person name="Hu T."/>
            <person name="Zhou J."/>
            <person name="Zhang Y."/>
            <person name="Zhao Y."/>
            <person name="Liu Y."/>
            <person name="Song Y."/>
            <person name="Tong Y."/>
            <person name="Lu Y."/>
            <person name="Yang J."/>
            <person name="Xu C."/>
            <person name="Jia M."/>
            <person name="Peters R.J."/>
            <person name="Huang L."/>
            <person name="Gao W."/>
        </authorList>
    </citation>
    <scope>NUCLEOTIDE SEQUENCE [LARGE SCALE GENOMIC DNA]</scope>
    <source>
        <strain evidence="8">cv. XIE 37</strain>
        <tissue evidence="7">Leaf</tissue>
    </source>
</reference>
<dbReference type="InParanoid" id="A0A7J7CZB7"/>
<comment type="caution">
    <text evidence="7">The sequence shown here is derived from an EMBL/GenBank/DDBJ whole genome shotgun (WGS) entry which is preliminary data.</text>
</comment>
<gene>
    <name evidence="7" type="ORF">HS088_TW12G00640</name>
</gene>
<protein>
    <recommendedName>
        <fullName evidence="6">BHLH domain-containing protein</fullName>
    </recommendedName>
</protein>